<comment type="caution">
    <text evidence="3">The sequence shown here is derived from an EMBL/GenBank/DDBJ whole genome shotgun (WGS) entry which is preliminary data.</text>
</comment>
<dbReference type="PANTHER" id="PTHR35037">
    <property type="entry name" value="C-TERMINAL REGION OF AIDA-LIKE PROTEIN"/>
    <property type="match status" value="1"/>
</dbReference>
<feature type="domain" description="Autotransporter" evidence="2">
    <location>
        <begin position="499"/>
        <end position="781"/>
    </location>
</feature>
<evidence type="ECO:0000256" key="1">
    <source>
        <dbReference type="SAM" id="SignalP"/>
    </source>
</evidence>
<reference evidence="3 4" key="1">
    <citation type="submission" date="2010-12" db="EMBL/GenBank/DDBJ databases">
        <authorList>
            <person name="Muzny D."/>
            <person name="Qin X."/>
            <person name="Deng J."/>
            <person name="Jiang H."/>
            <person name="Liu Y."/>
            <person name="Qu J."/>
            <person name="Song X.-Z."/>
            <person name="Zhang L."/>
            <person name="Thornton R."/>
            <person name="Coyle M."/>
            <person name="Francisco L."/>
            <person name="Jackson L."/>
            <person name="Javaid M."/>
            <person name="Korchina V."/>
            <person name="Kovar C."/>
            <person name="Mata R."/>
            <person name="Mathew T."/>
            <person name="Ngo R."/>
            <person name="Nguyen L."/>
            <person name="Nguyen N."/>
            <person name="Okwuonu G."/>
            <person name="Ongeri F."/>
            <person name="Pham C."/>
            <person name="Simmons D."/>
            <person name="Wilczek-Boney K."/>
            <person name="Hale W."/>
            <person name="Jakkamsetti A."/>
            <person name="Pham P."/>
            <person name="Ruth R."/>
            <person name="San Lucas F."/>
            <person name="Warren J."/>
            <person name="Zhang J."/>
            <person name="Zhao Z."/>
            <person name="Zhou C."/>
            <person name="Zhu D."/>
            <person name="Lee S."/>
            <person name="Bess C."/>
            <person name="Blankenburg K."/>
            <person name="Forbes L."/>
            <person name="Fu Q."/>
            <person name="Gubbala S."/>
            <person name="Hirani K."/>
            <person name="Jayaseelan J.C."/>
            <person name="Lara F."/>
            <person name="Munidasa M."/>
            <person name="Palculict T."/>
            <person name="Patil S."/>
            <person name="Pu L.-L."/>
            <person name="Saada N."/>
            <person name="Tang L."/>
            <person name="Weissenberger G."/>
            <person name="Zhu Y."/>
            <person name="Hemphill L."/>
            <person name="Shang Y."/>
            <person name="Youmans B."/>
            <person name="Ayvaz T."/>
            <person name="Ross M."/>
            <person name="Santibanez J."/>
            <person name="Aqrawi P."/>
            <person name="Gross S."/>
            <person name="Joshi V."/>
            <person name="Fowler G."/>
            <person name="Nazareth L."/>
            <person name="Reid J."/>
            <person name="Worley K."/>
            <person name="Petrosino J."/>
            <person name="Highlander S."/>
            <person name="Gibbs R."/>
        </authorList>
    </citation>
    <scope>NUCLEOTIDE SEQUENCE [LARGE SCALE GENOMIC DNA]</scope>
    <source>
        <strain evidence="3 4">ATCC 33393</strain>
    </source>
</reference>
<feature type="chain" id="PRO_5003205648" description="Autotransporter domain-containing protein" evidence="1">
    <location>
        <begin position="34"/>
        <end position="781"/>
    </location>
</feature>
<dbReference type="AlphaFoldDB" id="E6KXN0"/>
<organism evidence="3 4">
    <name type="scientific">Aggregatibacter segnis ATCC 33393</name>
    <dbReference type="NCBI Taxonomy" id="888057"/>
    <lineage>
        <taxon>Bacteria</taxon>
        <taxon>Pseudomonadati</taxon>
        <taxon>Pseudomonadota</taxon>
        <taxon>Gammaproteobacteria</taxon>
        <taxon>Pasteurellales</taxon>
        <taxon>Pasteurellaceae</taxon>
        <taxon>Aggregatibacter</taxon>
    </lineage>
</organism>
<keyword evidence="4" id="KW-1185">Reference proteome</keyword>
<dbReference type="InterPro" id="IPR030895">
    <property type="entry name" value="T5SS_PEPC_rpt"/>
</dbReference>
<dbReference type="InterPro" id="IPR036709">
    <property type="entry name" value="Autotransporte_beta_dom_sf"/>
</dbReference>
<dbReference type="NCBIfam" id="TIGR01414">
    <property type="entry name" value="autotrans_barl"/>
    <property type="match status" value="1"/>
</dbReference>
<name>E6KXN0_9PAST</name>
<dbReference type="PANTHER" id="PTHR35037:SF3">
    <property type="entry name" value="C-TERMINAL REGION OF AIDA-LIKE PROTEIN"/>
    <property type="match status" value="1"/>
</dbReference>
<dbReference type="Gene3D" id="2.40.128.130">
    <property type="entry name" value="Autotransporter beta-domain"/>
    <property type="match status" value="1"/>
</dbReference>
<sequence>MIYTTTKGREKTMKFKLNKLTLLLLAAPLAANASVTWSGTNDGIPETLGKVNPDTVNGLIQVGTGTGNEGNLRIDGGSVVNIQGTLHIANHRQSKGTVVVDGQGSKLVVNSNANNPMNIGNFGNGNLYVSNGGQVIGEFEGTEPTPHFWGWLRDTPEDVTNTVISVTGKGSLLQYPKNAEIRVAASDWSSKTNTVNVLVADEGQLTAGTLRVGNGTTNIQIGDNNKAGTFDVEKIKLEENPQKVKFDFAQTDNFNFTPEMTSASPTTKIVDFVQRGSGTTLFAPRNMSGVNSNVNITNGTLKVGRDNAFGDASVKSNVDIGEKGTFELNNFNATVTNLNNKGTLDLTSENANKTLTVEGDYHSDGGKLIVKTTWNNNNSSSDTLHIKGKATGRTIVSTRNGFIEGDVLRQARENIFSADMIKMDDPNSEAIFEGTAKTRNADEAQLAKKNGTTYAWTLKVLGHDIYIEPATAYIQMPRVNMELGYSVLDTLHQRRGEIRQSPNSAVWARVSGKRLETEGRTRLDVDSSQYIAQVGYDFNRSEMQNGLPQSLSGVYFAYSRADSRFYDQYRAEHGELIADKYIGKGKTTAANIGVYHLYRAPNNAYVDTVAQFSYLTNKYNFVSNPEVRQHGWSGALSVEGGHSFALGNSNWRLEPQTQLVYQRLKLQSFYHDADRRVEQGTDNNLRGRIGVRLSHSKDFQRNPTVYFVANVWHDFMSAKSVLIGDKKYGENDARTWLEGGAGLNVPFGNHAIHADLRLEHSLGSKGTRSGAKAVLGYSYAW</sequence>
<dbReference type="InterPro" id="IPR051551">
    <property type="entry name" value="Autotransporter_adhesion"/>
</dbReference>
<evidence type="ECO:0000313" key="4">
    <source>
        <dbReference type="Proteomes" id="UP000032871"/>
    </source>
</evidence>
<accession>E6KXN0</accession>
<dbReference type="Pfam" id="PF03797">
    <property type="entry name" value="Autotransporter"/>
    <property type="match status" value="1"/>
</dbReference>
<dbReference type="InterPro" id="IPR006315">
    <property type="entry name" value="OM_autotransptr_brl_dom"/>
</dbReference>
<dbReference type="PROSITE" id="PS51208">
    <property type="entry name" value="AUTOTRANSPORTER"/>
    <property type="match status" value="1"/>
</dbReference>
<feature type="signal peptide" evidence="1">
    <location>
        <begin position="1"/>
        <end position="33"/>
    </location>
</feature>
<gene>
    <name evidence="3" type="ORF">HMPREF9064_0912</name>
</gene>
<evidence type="ECO:0000313" key="3">
    <source>
        <dbReference type="EMBL" id="EFU67593.1"/>
    </source>
</evidence>
<dbReference type="SUPFAM" id="SSF103515">
    <property type="entry name" value="Autotransporter"/>
    <property type="match status" value="1"/>
</dbReference>
<dbReference type="Proteomes" id="UP000032871">
    <property type="component" value="Unassembled WGS sequence"/>
</dbReference>
<dbReference type="GO" id="GO:0019867">
    <property type="term" value="C:outer membrane"/>
    <property type="evidence" value="ECO:0007669"/>
    <property type="project" value="InterPro"/>
</dbReference>
<dbReference type="InterPro" id="IPR011050">
    <property type="entry name" value="Pectin_lyase_fold/virulence"/>
</dbReference>
<dbReference type="HOGENOM" id="CLU_387659_0_0_6"/>
<proteinExistence type="predicted"/>
<keyword evidence="1" id="KW-0732">Signal</keyword>
<dbReference type="EMBL" id="AEPS01000005">
    <property type="protein sequence ID" value="EFU67593.1"/>
    <property type="molecule type" value="Genomic_DNA"/>
</dbReference>
<dbReference type="SUPFAM" id="SSF51126">
    <property type="entry name" value="Pectin lyase-like"/>
    <property type="match status" value="1"/>
</dbReference>
<evidence type="ECO:0000259" key="2">
    <source>
        <dbReference type="PROSITE" id="PS51208"/>
    </source>
</evidence>
<dbReference type="InterPro" id="IPR005546">
    <property type="entry name" value="Autotransporte_beta"/>
</dbReference>
<dbReference type="SMART" id="SM00869">
    <property type="entry name" value="Autotransporter"/>
    <property type="match status" value="1"/>
</dbReference>
<protein>
    <recommendedName>
        <fullName evidence="2">Autotransporter domain-containing protein</fullName>
    </recommendedName>
</protein>
<dbReference type="STRING" id="739.GCA_001059425_00532"/>
<dbReference type="InterPro" id="IPR043990">
    <property type="entry name" value="AC_1"/>
</dbReference>
<dbReference type="NCBIfam" id="TIGR04393">
    <property type="entry name" value="rpt_T5SS_PEPC"/>
    <property type="match status" value="1"/>
</dbReference>
<dbReference type="Pfam" id="PF18883">
    <property type="entry name" value="AC_1"/>
    <property type="match status" value="1"/>
</dbReference>